<evidence type="ECO:0000313" key="2">
    <source>
        <dbReference type="EMBL" id="ABL78960.1"/>
    </source>
</evidence>
<dbReference type="STRING" id="368408.Tpen_1565"/>
<dbReference type="Proteomes" id="UP000000641">
    <property type="component" value="Chromosome"/>
</dbReference>
<evidence type="ECO:0000313" key="3">
    <source>
        <dbReference type="Proteomes" id="UP000000641"/>
    </source>
</evidence>
<organism evidence="2 3">
    <name type="scientific">Thermofilum pendens (strain DSM 2475 / Hrk 5)</name>
    <dbReference type="NCBI Taxonomy" id="368408"/>
    <lineage>
        <taxon>Archaea</taxon>
        <taxon>Thermoproteota</taxon>
        <taxon>Thermoprotei</taxon>
        <taxon>Thermofilales</taxon>
        <taxon>Thermofilaceae</taxon>
        <taxon>Thermofilum</taxon>
    </lineage>
</organism>
<proteinExistence type="predicted"/>
<reference evidence="3" key="1">
    <citation type="journal article" date="2008" name="J. Bacteriol.">
        <title>Genome sequence of Thermofilum pendens reveals an exceptional loss of biosynthetic pathways without genome reduction.</title>
        <authorList>
            <person name="Anderson I."/>
            <person name="Rodriguez J."/>
            <person name="Susanti D."/>
            <person name="Porat I."/>
            <person name="Reich C."/>
            <person name="Ulrich L.E."/>
            <person name="Elkins J.G."/>
            <person name="Mavromatis K."/>
            <person name="Lykidis A."/>
            <person name="Kim E."/>
            <person name="Thompson L.S."/>
            <person name="Nolan M."/>
            <person name="Land M."/>
            <person name="Copeland A."/>
            <person name="Lapidus A."/>
            <person name="Lucas S."/>
            <person name="Detter C."/>
            <person name="Zhulin I.B."/>
            <person name="Olsen G.J."/>
            <person name="Whitman W."/>
            <person name="Mukhopadhyay B."/>
            <person name="Bristow J."/>
            <person name="Kyrpides N."/>
        </authorList>
    </citation>
    <scope>NUCLEOTIDE SEQUENCE [LARGE SCALE GENOMIC DNA]</scope>
    <source>
        <strain evidence="3">DSM 2475 / Hrk 5</strain>
    </source>
</reference>
<evidence type="ECO:0000256" key="1">
    <source>
        <dbReference type="SAM" id="Phobius"/>
    </source>
</evidence>
<sequence length="289" mass="30991">MEGVRRVVGVKGSVILATLLVATLLVAAAARAEPSKIKGVLYDVKILGWEYREDLESGVFTLNLTVSFKMANCSDSALVVPLGLSFVSANLTKASVVLDGEELAGKAKLVTKPLSRVEIALKKPVSGPKWATVTVSIVCQVKSGAKIQSGYAKDYTPVSDKVLNIPVTNYFTSVSWEKDGDLPGVRIRVCPPSGWNAVYAVSSITSKVATLDIRRVDSCFEFWNLDEKTVTPKSLSPGSSFSAEVAVLPAPSPSQPHVALVALALVAAACFFAWYYRDVYRYVELKVGG</sequence>
<keyword evidence="3" id="KW-1185">Reference proteome</keyword>
<dbReference type="HOGENOM" id="CLU_961787_0_0_2"/>
<dbReference type="AlphaFoldDB" id="A1S0I0"/>
<gene>
    <name evidence="2" type="ordered locus">Tpen_1565</name>
</gene>
<protein>
    <submittedName>
        <fullName evidence="2">Uncharacterized protein</fullName>
    </submittedName>
</protein>
<keyword evidence="1" id="KW-0472">Membrane</keyword>
<dbReference type="KEGG" id="tpe:Tpen_1565"/>
<accession>A1S0I0</accession>
<dbReference type="EnsemblBacteria" id="ABL78960">
    <property type="protein sequence ID" value="ABL78960"/>
    <property type="gene ID" value="Tpen_1565"/>
</dbReference>
<keyword evidence="1" id="KW-1133">Transmembrane helix</keyword>
<keyword evidence="1" id="KW-0812">Transmembrane</keyword>
<dbReference type="EMBL" id="CP000505">
    <property type="protein sequence ID" value="ABL78960.1"/>
    <property type="molecule type" value="Genomic_DNA"/>
</dbReference>
<name>A1S0I0_THEPD</name>
<feature type="transmembrane region" description="Helical" evidence="1">
    <location>
        <begin position="258"/>
        <end position="276"/>
    </location>
</feature>